<comment type="similarity">
    <text evidence="12 13">Belongs to the TonB-dependent receptor family.</text>
</comment>
<dbReference type="InterPro" id="IPR000531">
    <property type="entry name" value="Beta-barrel_TonB"/>
</dbReference>
<keyword evidence="17" id="KW-1185">Reference proteome</keyword>
<evidence type="ECO:0000313" key="17">
    <source>
        <dbReference type="Proteomes" id="UP000322791"/>
    </source>
</evidence>
<dbReference type="Pfam" id="PF07715">
    <property type="entry name" value="Plug"/>
    <property type="match status" value="1"/>
</dbReference>
<dbReference type="Gene3D" id="2.60.40.1120">
    <property type="entry name" value="Carboxypeptidase-like, regulatory domain"/>
    <property type="match status" value="1"/>
</dbReference>
<keyword evidence="16" id="KW-0675">Receptor</keyword>
<comment type="caution">
    <text evidence="16">The sequence shown here is derived from an EMBL/GenBank/DDBJ whole genome shotgun (WGS) entry which is preliminary data.</text>
</comment>
<evidence type="ECO:0000256" key="12">
    <source>
        <dbReference type="PROSITE-ProRule" id="PRU01360"/>
    </source>
</evidence>
<dbReference type="PROSITE" id="PS52016">
    <property type="entry name" value="TONB_DEPENDENT_REC_3"/>
    <property type="match status" value="1"/>
</dbReference>
<dbReference type="PANTHER" id="PTHR32552:SF68">
    <property type="entry name" value="FERRICHROME OUTER MEMBRANE TRANSPORTER_PHAGE RECEPTOR"/>
    <property type="match status" value="1"/>
</dbReference>
<organism evidence="16 17">
    <name type="scientific">Hymenobacter lutimineralis</name>
    <dbReference type="NCBI Taxonomy" id="2606448"/>
    <lineage>
        <taxon>Bacteria</taxon>
        <taxon>Pseudomonadati</taxon>
        <taxon>Bacteroidota</taxon>
        <taxon>Cytophagia</taxon>
        <taxon>Cytophagales</taxon>
        <taxon>Hymenobacteraceae</taxon>
        <taxon>Hymenobacter</taxon>
    </lineage>
</organism>
<dbReference type="SUPFAM" id="SSF56935">
    <property type="entry name" value="Porins"/>
    <property type="match status" value="1"/>
</dbReference>
<dbReference type="PANTHER" id="PTHR32552">
    <property type="entry name" value="FERRICHROME IRON RECEPTOR-RELATED"/>
    <property type="match status" value="1"/>
</dbReference>
<keyword evidence="8" id="KW-0406">Ion transport</keyword>
<sequence>MTHTFTTGLVSSLKAFAALLLLLVTALLPNSLLAQTNGIIRGTVRTADAQPAEQINVALEGTARGTATDAQGAYVLRGVVPGSYTLVISLLGYEPKRVPVEVKAAETTRVPEIVLAESAQQLREVVVSGNRTNKFARKQSVDVNKMPLDNLENPQVYATVGKELLTEQLVFSVDEATRNAPGLQKMWDATGRGGDGGAFYAARGFVTQSQLRNGVAGNVTGNIDAANLEKLEVIKGPSATLFGSALTSYGGLLNRVTKKPTDTFGGEINVAAGSYGFHRVSADVNLVDQSTPADQPKTLGFRLNTAYTYEDNFQNKGYTGFNKNLAVAPSLQWRPTDRLTVNLDAEVFNGRGTGNQFIFFYFPSATLGFDRADQSPFDYRQSYQGPGLIQESRSTNLFGQVRYSISPSFTATTYLTSSSSYSDGNSAYFYLTPSTPGFRLRHPELPAADNYLVRADQSTDNSRRQLWEAQQLFNGDFQVGSLRNRVVLGLDFLRVDSDINFIGGNADTVALSSPRPVLDQFNGTNMNAVYARGGGGRYLVTTKSNTYSAFVSDVLNLTEQLSVLAALRVDHVSNTGGLFYSPVAAYKQTTFSPKFGMVYQPVKDRVSVFANYQNSFNNLGIYLAEDGRRPLARPERANQWEGGVKLDAAAGRLSATVSYYDIRVQDRLRLLGYAPTTFEAVNAQDATQRSKGVEVNITANPISGLNVVGGFSYNDSKFENSPEDVNGRRPNTASSPYLANVWVSYRQAEGALRGLGAGFGGNYASENRVLNTNTNVFTLPSYTVLNASIFYDQPKYRISAKVDNLTDKQYWTGYTTMNAQRLRSVVGSLAYKF</sequence>
<evidence type="ECO:0000256" key="1">
    <source>
        <dbReference type="ARBA" id="ARBA00004571"/>
    </source>
</evidence>
<feature type="domain" description="TonB-dependent receptor plug" evidence="15">
    <location>
        <begin position="151"/>
        <end position="245"/>
    </location>
</feature>
<reference evidence="16 17" key="1">
    <citation type="submission" date="2019-08" db="EMBL/GenBank/DDBJ databases">
        <authorList>
            <person name="Seo M.-J."/>
        </authorList>
    </citation>
    <scope>NUCLEOTIDE SEQUENCE [LARGE SCALE GENOMIC DNA]</scope>
    <source>
        <strain evidence="16 17">KIGAM108</strain>
    </source>
</reference>
<dbReference type="GO" id="GO:0015344">
    <property type="term" value="F:siderophore uptake transmembrane transporter activity"/>
    <property type="evidence" value="ECO:0007669"/>
    <property type="project" value="TreeGrafter"/>
</dbReference>
<evidence type="ECO:0000313" key="16">
    <source>
        <dbReference type="EMBL" id="TYZ11365.1"/>
    </source>
</evidence>
<evidence type="ECO:0000256" key="9">
    <source>
        <dbReference type="ARBA" id="ARBA00023077"/>
    </source>
</evidence>
<dbReference type="InterPro" id="IPR013784">
    <property type="entry name" value="Carb-bd-like_fold"/>
</dbReference>
<gene>
    <name evidence="16" type="ORF">FY528_06605</name>
</gene>
<dbReference type="GO" id="GO:0009279">
    <property type="term" value="C:cell outer membrane"/>
    <property type="evidence" value="ECO:0007669"/>
    <property type="project" value="UniProtKB-SubCell"/>
</dbReference>
<evidence type="ECO:0000256" key="10">
    <source>
        <dbReference type="ARBA" id="ARBA00023136"/>
    </source>
</evidence>
<keyword evidence="6" id="KW-0732">Signal</keyword>
<evidence type="ECO:0000256" key="13">
    <source>
        <dbReference type="RuleBase" id="RU003357"/>
    </source>
</evidence>
<evidence type="ECO:0000259" key="14">
    <source>
        <dbReference type="Pfam" id="PF00593"/>
    </source>
</evidence>
<keyword evidence="9 13" id="KW-0798">TonB box</keyword>
<accession>A0A5D6V830</accession>
<keyword evidence="2 12" id="KW-0813">Transport</keyword>
<evidence type="ECO:0000259" key="15">
    <source>
        <dbReference type="Pfam" id="PF07715"/>
    </source>
</evidence>
<keyword evidence="5 12" id="KW-0812">Transmembrane</keyword>
<evidence type="ECO:0000256" key="2">
    <source>
        <dbReference type="ARBA" id="ARBA00022448"/>
    </source>
</evidence>
<dbReference type="InterPro" id="IPR039426">
    <property type="entry name" value="TonB-dep_rcpt-like"/>
</dbReference>
<dbReference type="GO" id="GO:0030246">
    <property type="term" value="F:carbohydrate binding"/>
    <property type="evidence" value="ECO:0007669"/>
    <property type="project" value="InterPro"/>
</dbReference>
<comment type="subcellular location">
    <subcellularLocation>
        <location evidence="1 12">Cell outer membrane</location>
        <topology evidence="1 12">Multi-pass membrane protein</topology>
    </subcellularLocation>
</comment>
<evidence type="ECO:0000256" key="3">
    <source>
        <dbReference type="ARBA" id="ARBA00022452"/>
    </source>
</evidence>
<dbReference type="InterPro" id="IPR037066">
    <property type="entry name" value="Plug_dom_sf"/>
</dbReference>
<keyword evidence="10 12" id="KW-0472">Membrane</keyword>
<dbReference type="Pfam" id="PF13715">
    <property type="entry name" value="CarbopepD_reg_2"/>
    <property type="match status" value="1"/>
</dbReference>
<dbReference type="EMBL" id="VTHL01000005">
    <property type="protein sequence ID" value="TYZ11365.1"/>
    <property type="molecule type" value="Genomic_DNA"/>
</dbReference>
<dbReference type="Gene3D" id="2.170.130.10">
    <property type="entry name" value="TonB-dependent receptor, plug domain"/>
    <property type="match status" value="1"/>
</dbReference>
<evidence type="ECO:0000256" key="4">
    <source>
        <dbReference type="ARBA" id="ARBA00022496"/>
    </source>
</evidence>
<dbReference type="RefSeq" id="WP_149070210.1">
    <property type="nucleotide sequence ID" value="NZ_VTHL01000005.1"/>
</dbReference>
<feature type="domain" description="TonB-dependent receptor-like beta-barrel" evidence="14">
    <location>
        <begin position="353"/>
        <end position="805"/>
    </location>
</feature>
<dbReference type="InterPro" id="IPR036942">
    <property type="entry name" value="Beta-barrel_TonB_sf"/>
</dbReference>
<keyword evidence="4" id="KW-0410">Iron transport</keyword>
<keyword evidence="7" id="KW-0408">Iron</keyword>
<dbReference type="Pfam" id="PF00593">
    <property type="entry name" value="TonB_dep_Rec_b-barrel"/>
    <property type="match status" value="1"/>
</dbReference>
<evidence type="ECO:0000256" key="6">
    <source>
        <dbReference type="ARBA" id="ARBA00022729"/>
    </source>
</evidence>
<evidence type="ECO:0000256" key="5">
    <source>
        <dbReference type="ARBA" id="ARBA00022692"/>
    </source>
</evidence>
<dbReference type="AlphaFoldDB" id="A0A5D6V830"/>
<protein>
    <submittedName>
        <fullName evidence="16">TonB-dependent receptor</fullName>
    </submittedName>
</protein>
<keyword evidence="11 12" id="KW-0998">Cell outer membrane</keyword>
<keyword evidence="3 12" id="KW-1134">Transmembrane beta strand</keyword>
<dbReference type="Proteomes" id="UP000322791">
    <property type="component" value="Unassembled WGS sequence"/>
</dbReference>
<dbReference type="Gene3D" id="2.40.170.20">
    <property type="entry name" value="TonB-dependent receptor, beta-barrel domain"/>
    <property type="match status" value="1"/>
</dbReference>
<evidence type="ECO:0000256" key="8">
    <source>
        <dbReference type="ARBA" id="ARBA00023065"/>
    </source>
</evidence>
<dbReference type="InterPro" id="IPR012910">
    <property type="entry name" value="Plug_dom"/>
</dbReference>
<dbReference type="SUPFAM" id="SSF49452">
    <property type="entry name" value="Starch-binding domain-like"/>
    <property type="match status" value="1"/>
</dbReference>
<dbReference type="CDD" id="cd01347">
    <property type="entry name" value="ligand_gated_channel"/>
    <property type="match status" value="1"/>
</dbReference>
<name>A0A5D6V830_9BACT</name>
<evidence type="ECO:0000256" key="7">
    <source>
        <dbReference type="ARBA" id="ARBA00023004"/>
    </source>
</evidence>
<evidence type="ECO:0000256" key="11">
    <source>
        <dbReference type="ARBA" id="ARBA00023237"/>
    </source>
</evidence>
<proteinExistence type="inferred from homology"/>